<proteinExistence type="predicted"/>
<dbReference type="InterPro" id="IPR001279">
    <property type="entry name" value="Metallo-B-lactamas"/>
</dbReference>
<keyword evidence="3" id="KW-1185">Reference proteome</keyword>
<comment type="caution">
    <text evidence="2">The sequence shown here is derived from an EMBL/GenBank/DDBJ whole genome shotgun (WGS) entry which is preliminary data.</text>
</comment>
<sequence>MDRITLGNDEFEGQNNAYVLLDEDRDDLALLDTGLSMPSIREDLRTGLERRGYGFADVDEIVLTHHHIDHAGLAGEIQAESDATVYVHEADAPLVAGAQETIDTVERQRRKRLESWGVPADAIDQLETFFENSQYARGEPADVTPITDGDILEVGGWHLETIHTPGHAAGLCSFDVLERPDSAAVDEAFVGDTVLPTYTPNVGGADVRIDRPLATYLESLERLVDRGYDRFWPGHRDPIETPRERVKTIVDHHHERTDRVLAILREHGPCDPWTVSEHLFGDLSGVHVMHGPGEAFAHLDQLHQDGRLEREDGVYHLLADDRDGRAPSCRR</sequence>
<dbReference type="Pfam" id="PF00753">
    <property type="entry name" value="Lactamase_B"/>
    <property type="match status" value="1"/>
</dbReference>
<dbReference type="InterPro" id="IPR036388">
    <property type="entry name" value="WH-like_DNA-bd_sf"/>
</dbReference>
<gene>
    <name evidence="2" type="ORF">D8Y22_20310</name>
</gene>
<keyword evidence="2" id="KW-0378">Hydrolase</keyword>
<dbReference type="AlphaFoldDB" id="A0A4V3VKR9"/>
<dbReference type="SMART" id="SM00849">
    <property type="entry name" value="Lactamase_B"/>
    <property type="match status" value="1"/>
</dbReference>
<dbReference type="SUPFAM" id="SSF56281">
    <property type="entry name" value="Metallo-hydrolase/oxidoreductase"/>
    <property type="match status" value="1"/>
</dbReference>
<dbReference type="PANTHER" id="PTHR23131:SF4">
    <property type="entry name" value="METALLO-BETA-LACTAMASE SUPERFAMILY POTEIN"/>
    <property type="match status" value="1"/>
</dbReference>
<dbReference type="InterPro" id="IPR050662">
    <property type="entry name" value="Sec-metab_biosynth-thioest"/>
</dbReference>
<dbReference type="RefSeq" id="WP_141466440.1">
    <property type="nucleotide sequence ID" value="NZ_RBZW01000076.1"/>
</dbReference>
<evidence type="ECO:0000259" key="1">
    <source>
        <dbReference type="SMART" id="SM00849"/>
    </source>
</evidence>
<dbReference type="GO" id="GO:0016787">
    <property type="term" value="F:hydrolase activity"/>
    <property type="evidence" value="ECO:0007669"/>
    <property type="project" value="UniProtKB-KW"/>
</dbReference>
<dbReference type="Gene3D" id="1.10.10.10">
    <property type="entry name" value="Winged helix-like DNA-binding domain superfamily/Winged helix DNA-binding domain"/>
    <property type="match status" value="1"/>
</dbReference>
<reference evidence="2 3" key="1">
    <citation type="submission" date="2018-10" db="EMBL/GenBank/DDBJ databases">
        <title>Natronolimnobius sp. XQ-INN 246 isolated from Inner Mongolia Autonomous Region of China.</title>
        <authorList>
            <person name="Xue Q."/>
        </authorList>
    </citation>
    <scope>NUCLEOTIDE SEQUENCE [LARGE SCALE GENOMIC DNA]</scope>
    <source>
        <strain evidence="2 3">XQ-INN 246</strain>
    </source>
</reference>
<organism evidence="2 3">
    <name type="scientific">Salinadaptatus halalkaliphilus</name>
    <dbReference type="NCBI Taxonomy" id="2419781"/>
    <lineage>
        <taxon>Archaea</taxon>
        <taxon>Methanobacteriati</taxon>
        <taxon>Methanobacteriota</taxon>
        <taxon>Stenosarchaea group</taxon>
        <taxon>Halobacteria</taxon>
        <taxon>Halobacteriales</taxon>
        <taxon>Natrialbaceae</taxon>
        <taxon>Salinadaptatus</taxon>
    </lineage>
</organism>
<dbReference type="Proteomes" id="UP000318864">
    <property type="component" value="Unassembled WGS sequence"/>
</dbReference>
<dbReference type="EMBL" id="RBZW01000076">
    <property type="protein sequence ID" value="THE62807.1"/>
    <property type="molecule type" value="Genomic_DNA"/>
</dbReference>
<feature type="domain" description="Metallo-beta-lactamase" evidence="1">
    <location>
        <begin position="14"/>
        <end position="235"/>
    </location>
</feature>
<name>A0A4V3VKR9_9EURY</name>
<dbReference type="OrthoDB" id="205181at2157"/>
<evidence type="ECO:0000313" key="3">
    <source>
        <dbReference type="Proteomes" id="UP000318864"/>
    </source>
</evidence>
<evidence type="ECO:0000313" key="2">
    <source>
        <dbReference type="EMBL" id="THE62807.1"/>
    </source>
</evidence>
<accession>A0A4V3VKR9</accession>
<dbReference type="PANTHER" id="PTHR23131">
    <property type="entry name" value="ENDORIBONUCLEASE LACTB2"/>
    <property type="match status" value="1"/>
</dbReference>
<dbReference type="InterPro" id="IPR036866">
    <property type="entry name" value="RibonucZ/Hydroxyglut_hydro"/>
</dbReference>
<dbReference type="Gene3D" id="3.60.15.10">
    <property type="entry name" value="Ribonuclease Z/Hydroxyacylglutathione hydrolase-like"/>
    <property type="match status" value="1"/>
</dbReference>
<dbReference type="CDD" id="cd07725">
    <property type="entry name" value="TTHA1429-like_MBL-fold"/>
    <property type="match status" value="1"/>
</dbReference>
<protein>
    <submittedName>
        <fullName evidence="2">MBL fold metallo-hydrolase</fullName>
    </submittedName>
</protein>